<reference evidence="1 2" key="1">
    <citation type="submission" date="2020-07" db="EMBL/GenBank/DDBJ databases">
        <title>Sequencing the genomes of 1000 actinobacteria strains.</title>
        <authorList>
            <person name="Klenk H.-P."/>
        </authorList>
    </citation>
    <scope>NUCLEOTIDE SEQUENCE [LARGE SCALE GENOMIC DNA]</scope>
    <source>
        <strain evidence="1 2">DSM 44065</strain>
    </source>
</reference>
<proteinExistence type="predicted"/>
<dbReference type="PANTHER" id="PTHR47704">
    <property type="entry name" value="POTASSIUM TRANSPORTER KIMA"/>
    <property type="match status" value="1"/>
</dbReference>
<dbReference type="PANTHER" id="PTHR47704:SF1">
    <property type="entry name" value="POTASSIUM TRANSPORTER KIMA"/>
    <property type="match status" value="1"/>
</dbReference>
<protein>
    <submittedName>
        <fullName evidence="1">Uncharacterized protein</fullName>
    </submittedName>
</protein>
<evidence type="ECO:0000313" key="1">
    <source>
        <dbReference type="EMBL" id="NYI85701.1"/>
    </source>
</evidence>
<dbReference type="AlphaFoldDB" id="A0A853AT03"/>
<keyword evidence="2" id="KW-1185">Reference proteome</keyword>
<dbReference type="Proteomes" id="UP000587002">
    <property type="component" value="Unassembled WGS sequence"/>
</dbReference>
<gene>
    <name evidence="1" type="ORF">HNR68_004331</name>
</gene>
<dbReference type="InterPro" id="IPR053153">
    <property type="entry name" value="APC_K+_Transporter"/>
</dbReference>
<organism evidence="1 2">
    <name type="scientific">Saccharopolyspora hordei</name>
    <dbReference type="NCBI Taxonomy" id="1838"/>
    <lineage>
        <taxon>Bacteria</taxon>
        <taxon>Bacillati</taxon>
        <taxon>Actinomycetota</taxon>
        <taxon>Actinomycetes</taxon>
        <taxon>Pseudonocardiales</taxon>
        <taxon>Pseudonocardiaceae</taxon>
        <taxon>Saccharopolyspora</taxon>
    </lineage>
</organism>
<sequence>MLLGRPLRSDRAAEALLPVFASDALSSVTCAPQEVLLVLSIGGLALLHLAPWVALAEVVRALAFARANRPDPVVALTVDERDTEVLRRERQRWDVGVPLEVVESPCREITRPVVDRATHIRRAGPATWCASTSRSTWSGAGGRTCCTTRARRAWPGGCGSSRGARGQRAVAVALQPPLDPP</sequence>
<comment type="caution">
    <text evidence="1">The sequence shown here is derived from an EMBL/GenBank/DDBJ whole genome shotgun (WGS) entry which is preliminary data.</text>
</comment>
<dbReference type="EMBL" id="JACCFJ010000001">
    <property type="protein sequence ID" value="NYI85701.1"/>
    <property type="molecule type" value="Genomic_DNA"/>
</dbReference>
<name>A0A853AT03_9PSEU</name>
<evidence type="ECO:0000313" key="2">
    <source>
        <dbReference type="Proteomes" id="UP000587002"/>
    </source>
</evidence>
<accession>A0A853AT03</accession>
<dbReference type="RefSeq" id="WP_179723564.1">
    <property type="nucleotide sequence ID" value="NZ_BAABFH010000001.1"/>
</dbReference>